<evidence type="ECO:0000313" key="2">
    <source>
        <dbReference type="Proteomes" id="UP000789901"/>
    </source>
</evidence>
<accession>A0ABN7XQL3</accession>
<comment type="caution">
    <text evidence="1">The sequence shown here is derived from an EMBL/GenBank/DDBJ whole genome shotgun (WGS) entry which is preliminary data.</text>
</comment>
<gene>
    <name evidence="1" type="ORF">GMARGA_LOCUS46450</name>
</gene>
<organism evidence="1 2">
    <name type="scientific">Gigaspora margarita</name>
    <dbReference type="NCBI Taxonomy" id="4874"/>
    <lineage>
        <taxon>Eukaryota</taxon>
        <taxon>Fungi</taxon>
        <taxon>Fungi incertae sedis</taxon>
        <taxon>Mucoromycota</taxon>
        <taxon>Glomeromycotina</taxon>
        <taxon>Glomeromycetes</taxon>
        <taxon>Diversisporales</taxon>
        <taxon>Gigasporaceae</taxon>
        <taxon>Gigaspora</taxon>
    </lineage>
</organism>
<name>A0ABN7XQL3_GIGMA</name>
<protein>
    <submittedName>
        <fullName evidence="1">7480_t:CDS:1</fullName>
    </submittedName>
</protein>
<evidence type="ECO:0000313" key="1">
    <source>
        <dbReference type="EMBL" id="CAG8857631.1"/>
    </source>
</evidence>
<dbReference type="EMBL" id="CAJVQB010173245">
    <property type="protein sequence ID" value="CAG8857631.1"/>
    <property type="molecule type" value="Genomic_DNA"/>
</dbReference>
<proteinExistence type="predicted"/>
<feature type="non-terminal residue" evidence="1">
    <location>
        <position position="127"/>
    </location>
</feature>
<feature type="non-terminal residue" evidence="1">
    <location>
        <position position="1"/>
    </location>
</feature>
<dbReference type="Proteomes" id="UP000789901">
    <property type="component" value="Unassembled WGS sequence"/>
</dbReference>
<reference evidence="1 2" key="1">
    <citation type="submission" date="2021-06" db="EMBL/GenBank/DDBJ databases">
        <authorList>
            <person name="Kallberg Y."/>
            <person name="Tangrot J."/>
            <person name="Rosling A."/>
        </authorList>
    </citation>
    <scope>NUCLEOTIDE SEQUENCE [LARGE SCALE GENOMIC DNA]</scope>
    <source>
        <strain evidence="1 2">120-4 pot B 10/14</strain>
    </source>
</reference>
<sequence>LAIPTIKNIESTNFLFTQVDRCCQRFLTPTILKMQRYEINQSLYYSASLFIQDTSFDNEDNIIISDNEDENVDSPKITLQQLLEVVEQDNVNEIWEIKIGNSLLVKHYVVLLKNDSHICSCIMIVQQ</sequence>
<keyword evidence="2" id="KW-1185">Reference proteome</keyword>